<dbReference type="Pfam" id="PF13620">
    <property type="entry name" value="CarboxypepD_reg"/>
    <property type="match status" value="1"/>
</dbReference>
<reference evidence="2" key="1">
    <citation type="submission" date="2022-11" db="EMBL/GenBank/DDBJ databases">
        <authorList>
            <person name="Graham C."/>
            <person name="Newman J.D."/>
        </authorList>
    </citation>
    <scope>NUCLEOTIDE SEQUENCE</scope>
    <source>
        <strain evidence="2">DSM 19486</strain>
    </source>
</reference>
<evidence type="ECO:0000313" key="2">
    <source>
        <dbReference type="EMBL" id="MCX3267323.1"/>
    </source>
</evidence>
<evidence type="ECO:0000256" key="1">
    <source>
        <dbReference type="SAM" id="MobiDB-lite"/>
    </source>
</evidence>
<evidence type="ECO:0008006" key="4">
    <source>
        <dbReference type="Google" id="ProtNLM"/>
    </source>
</evidence>
<feature type="compositionally biased region" description="Basic and acidic residues" evidence="1">
    <location>
        <begin position="524"/>
        <end position="537"/>
    </location>
</feature>
<proteinExistence type="predicted"/>
<accession>A0A9X3DGF2</accession>
<sequence length="2141" mass="227562">MKKVIYFIVFILALAFTQTLKAQVGVSIRILPPYPNRITDYESRPQQVLITLTNQSAGTQQIQLRAAVVGDNGIRLEVGRNYKSSAAITLAPGQVRNLNGADLVTLFDYNQLTYTGITKDEFIRGNGLPEGSYQVCMQAYDYNTNAPISADEPVGCSNRFSISSLEPPLVIKPLDGEELKSIVGDIFTINWTTPPGAPPSIRYKVRIIETQANRNPNDAYLTAVPPYFFEKEVMGNVYVYNPADPQLTAGRRYVSAVTAFDPNNGYTFRNNGISQVSSFIYNSAATSFTETKSEETKSSPKKPMTTNSIKGKALWAFKASEDSYKGVTPNNSGGSGGNLLFTPDFTDVAAALKMPNGYATAGLITATTTTSQPGSANNSNASVGKGVIGGIVYNAFNPLTDNPSNVRNAITTDKTIIAAAANNGYVSAVTANANASVSSAVFVTGHRKLDSGVDASSGIASSDKKPLAGATVKIIGVPNTTPAILNPYNAAVQKEQEKQKEQTNSQFGIFSSKNSKAVTPGSQKDSKNTNEPVSGKKNEVNFTIKNLEPNLIASGKTDAEGNFDVNFADLNFTGGDRYSQIKIVVSKGAIEETKTIPVSMLKNTDIDLGEIICLASTYRFSPVIELPQIQGSENDKKNIVVKIYREDADAIAYPFLNDDGNLSSDRKVKETVNGKSMVLVAVDSVAARSGASFKFAKLFHSINYTVKLSTGGNITSTSGGLKVADVELSNTQVVNVKPTYQLIALPPAIVGSVQLSLQNGFASVKDAIVKVVFNKDDVEESTVQGSPFVSVGASQYSSQLVAGISIANTNVQASKPAQTIATTKSTSTGNFYTSNLVNSTLGGGKNTLAANLGTSFPGGNGIDRMLVDMAYTSRTDSAGNYAIGNLPRLKEGKSFTVKLIQVPAEFKNLKIDPSNEIIVNRVLDGEQKDVSFRIKPELVQVAGRVVAEDKKALGNARLNFEGSTDIFTSGETGLFSTTYFPGTHYLIIKKEGYVDERIQVIIPAKSTGNNSGNGTAGNSVQLPGNVLESAHIFKNDKIYEDTRAVNLKNTQANAVDLSIQLMNTPTVKNELARGTTFSPVLFGVAASQSVTSINNSGIKSFSSPVAPSVTNVSGSGAKLVNYSSSNFSSTANLNSNVVGALSELFDNTLTGSNYGSNTLTTLDLGDVGFLKRKLGKIRFKITDAESNGAIANAQIKLFDTTGVTDSKGEWFYVGFGGDAKVSVTAPAGSAYVMVEESLLINENGSELPKTIKLQKGIKVSGFVRNNNSAVSGATVKVEEKPYLLTTTDATGGYSLYLPKGSFQLKASKSGYIAKTETVNTNSGAVEKDFALADGGGRNIAKILGFEVELDQMVQEGNGYRVSGAFVNLIPALSDLKAIGTIKLQFSNAKINFDANNNAVPEGNKIVTDELSLSFKLLNFIPVAIKSQNGIIVESDGSGGGKVTGEVEANMTAIQGSRGWSLINAAVKLVPENVTASSAVTLFSSAGTAQTAIKYKIKGPQAGWQGSVYGFKFLAQTEQSFIDKDGLHFGGEIHTPDLGPIKSSVFKIEEFVIGSDLSVKRVKVSQTNLPAIKILDWSATLASFLFNEDGFKIGGKMVIKVPASGTSNIDFSDVSISRDMFFGGKFIIPESGINIFNIVNLKKGAAPISFGQVPNQSGVYKLGGSGKIKFTKFFTSEINIPIFEVHTNGRFLVDAPVNFESDLTFAKIKVQAIKFDNTGGTPLIGIKGALSVDVPLLSLSAADISFKNSGGGVSVSVGKIKASLDVPVLKTEIEVAMNDKGFEGGGKLGIPGTTIDAAIKFHYKKVNSGIDFGASFDANVSIPIGFVTIEGVGGGFRYNTATKDFMVDINGALSIANLGTAIKLDPIGLTVRSGPIFEGYGTVVIGTALNVAQARMKLDFPEATFSIAIDAQIEPIKGLAKAKIQGDLIISLKNDDRFAFLGCSMEANLLGLIKSNGEFALGVGVKNPSTRGDRVSHYFQNVDTRYVKDVFSGIYVNTYSKMGIPKDKPLEFKVLIASLKFWYSTEASAKLIFNFAENSYLIGVAGNMGGGFEACLLFCVGINYQAGFEFMGGRNDADGWFFSGKAHGRIECRLGGCNPSCNDVDFGVLCGMGVKLCAGGGAKITFKEKAAKKLDLSFYVDL</sequence>
<evidence type="ECO:0000313" key="3">
    <source>
        <dbReference type="Proteomes" id="UP001142592"/>
    </source>
</evidence>
<dbReference type="SUPFAM" id="SSF49464">
    <property type="entry name" value="Carboxypeptidase regulatory domain-like"/>
    <property type="match status" value="1"/>
</dbReference>
<name>A0A9X3DGF2_9SPHI</name>
<organism evidence="2 3">
    <name type="scientific">Pedobacter agri</name>
    <dbReference type="NCBI Taxonomy" id="454586"/>
    <lineage>
        <taxon>Bacteria</taxon>
        <taxon>Pseudomonadati</taxon>
        <taxon>Bacteroidota</taxon>
        <taxon>Sphingobacteriia</taxon>
        <taxon>Sphingobacteriales</taxon>
        <taxon>Sphingobacteriaceae</taxon>
        <taxon>Pedobacter</taxon>
    </lineage>
</organism>
<gene>
    <name evidence="2" type="ORF">OQZ29_21350</name>
</gene>
<dbReference type="EMBL" id="JAPJUH010000007">
    <property type="protein sequence ID" value="MCX3267323.1"/>
    <property type="molecule type" value="Genomic_DNA"/>
</dbReference>
<dbReference type="Gene3D" id="2.60.40.1120">
    <property type="entry name" value="Carboxypeptidase-like, regulatory domain"/>
    <property type="match status" value="1"/>
</dbReference>
<protein>
    <recommendedName>
        <fullName evidence="4">TANFOR domain-containing protein</fullName>
    </recommendedName>
</protein>
<dbReference type="Proteomes" id="UP001142592">
    <property type="component" value="Unassembled WGS sequence"/>
</dbReference>
<feature type="compositionally biased region" description="Polar residues" evidence="1">
    <location>
        <begin position="503"/>
        <end position="523"/>
    </location>
</feature>
<dbReference type="RefSeq" id="WP_266271078.1">
    <property type="nucleotide sequence ID" value="NZ_JAPJUH010000007.1"/>
</dbReference>
<keyword evidence="3" id="KW-1185">Reference proteome</keyword>
<dbReference type="InterPro" id="IPR008969">
    <property type="entry name" value="CarboxyPept-like_regulatory"/>
</dbReference>
<comment type="caution">
    <text evidence="2">The sequence shown here is derived from an EMBL/GenBank/DDBJ whole genome shotgun (WGS) entry which is preliminary data.</text>
</comment>
<feature type="region of interest" description="Disordered" evidence="1">
    <location>
        <begin position="494"/>
        <end position="537"/>
    </location>
</feature>